<feature type="region of interest" description="Disordered" evidence="1">
    <location>
        <begin position="73"/>
        <end position="121"/>
    </location>
</feature>
<protein>
    <submittedName>
        <fullName evidence="2">Uncharacterized protein</fullName>
    </submittedName>
</protein>
<comment type="caution">
    <text evidence="2">The sequence shown here is derived from an EMBL/GenBank/DDBJ whole genome shotgun (WGS) entry which is preliminary data.</text>
</comment>
<evidence type="ECO:0000256" key="1">
    <source>
        <dbReference type="SAM" id="MobiDB-lite"/>
    </source>
</evidence>
<dbReference type="EMBL" id="JAWRVG010000005">
    <property type="protein sequence ID" value="KAK4082221.1"/>
    <property type="molecule type" value="Genomic_DNA"/>
</dbReference>
<name>A0AAE1IKJ8_9HYPO</name>
<keyword evidence="3" id="KW-1185">Reference proteome</keyword>
<dbReference type="RefSeq" id="XP_062758889.1">
    <property type="nucleotide sequence ID" value="XM_062896170.1"/>
</dbReference>
<dbReference type="AlphaFoldDB" id="A0AAE1IKJ8"/>
<evidence type="ECO:0000313" key="3">
    <source>
        <dbReference type="Proteomes" id="UP001273209"/>
    </source>
</evidence>
<dbReference type="Proteomes" id="UP001273209">
    <property type="component" value="Unassembled WGS sequence"/>
</dbReference>
<reference evidence="2" key="1">
    <citation type="submission" date="2023-11" db="EMBL/GenBank/DDBJ databases">
        <title>The genome sequences of three competitors of mushroom-forming fungi.</title>
        <authorList>
            <person name="Beijen E."/>
            <person name="Ohm R.A."/>
        </authorList>
    </citation>
    <scope>NUCLEOTIDE SEQUENCE</scope>
    <source>
        <strain evidence="2">CBS 100526</strain>
    </source>
</reference>
<evidence type="ECO:0000313" key="2">
    <source>
        <dbReference type="EMBL" id="KAK4082221.1"/>
    </source>
</evidence>
<proteinExistence type="predicted"/>
<accession>A0AAE1IKJ8</accession>
<sequence length="148" mass="16159">MLTGGYLIERAGMMLNGAMYRRLSLASTAVSNIKLTTPTARLLQRLSDFRQETAGEVPQGVASVYIFGSTQNVQDSDSGESGFDSMEIDESGLPDLQRRQEARKARSKPIPAAGTKEAEEVGMFNSTGGLQWSLYNTRPNEKLGFMSD</sequence>
<organism evidence="2 3">
    <name type="scientific">Trichoderma aggressivum f. europaeum</name>
    <dbReference type="NCBI Taxonomy" id="173218"/>
    <lineage>
        <taxon>Eukaryota</taxon>
        <taxon>Fungi</taxon>
        <taxon>Dikarya</taxon>
        <taxon>Ascomycota</taxon>
        <taxon>Pezizomycotina</taxon>
        <taxon>Sordariomycetes</taxon>
        <taxon>Hypocreomycetidae</taxon>
        <taxon>Hypocreales</taxon>
        <taxon>Hypocreaceae</taxon>
        <taxon>Trichoderma</taxon>
    </lineage>
</organism>
<gene>
    <name evidence="2" type="ORF">Triagg1_2033</name>
</gene>
<dbReference type="GeneID" id="87916075"/>